<organism evidence="2 3">
    <name type="scientific">Lactococcus garvieae</name>
    <dbReference type="NCBI Taxonomy" id="1363"/>
    <lineage>
        <taxon>Bacteria</taxon>
        <taxon>Bacillati</taxon>
        <taxon>Bacillota</taxon>
        <taxon>Bacilli</taxon>
        <taxon>Lactobacillales</taxon>
        <taxon>Streptococcaceae</taxon>
        <taxon>Lactococcus</taxon>
    </lineage>
</organism>
<accession>A0AA46TTY3</accession>
<name>A0AA46TTY3_9LACT</name>
<sequence length="278" mass="32410">MKQVFIFSDNQKDSIFCYEHDPVILVTMNREDFPYLKEQEFSKFPAVYVLIGQNKRYVGQTAGQTITQRLSQHLSDEAKNWAESVVFFSRKDGKMSKTETEYLEHKLIQDFKTKSDFELTNLNNGNTSYIGKLQKLQAEALYETVFEINEDIASLNFFGEESPSYELKHKEVKTDKFVISYDKQKITSNSARKLFVEFVRNLLKDNKYSEKIKSLIVDDRPSHAFILGTKRSTYGGRPSSVQVSENIWLYTNLSRKDTRRKLEKLAADLSVKVELIWE</sequence>
<protein>
    <submittedName>
        <fullName evidence="2">GIY-YIG nuclease family protein</fullName>
    </submittedName>
</protein>
<reference evidence="2" key="1">
    <citation type="submission" date="2022-10" db="EMBL/GenBank/DDBJ databases">
        <title>Genome assembly of Lactococcus garvieae isolates from cricket gut.</title>
        <authorList>
            <person name="Luecke A.R."/>
            <person name="Brown A.M.V."/>
            <person name="Wakeman C.A."/>
        </authorList>
    </citation>
    <scope>NUCLEOTIDE SEQUENCE</scope>
    <source>
        <strain evidence="2">Alexii-11_2</strain>
    </source>
</reference>
<evidence type="ECO:0000313" key="3">
    <source>
        <dbReference type="Proteomes" id="UP001164042"/>
    </source>
</evidence>
<dbReference type="EMBL" id="CP109635">
    <property type="protein sequence ID" value="UYT09475.1"/>
    <property type="molecule type" value="Genomic_DNA"/>
</dbReference>
<dbReference type="PROSITE" id="PS50164">
    <property type="entry name" value="GIY_YIG"/>
    <property type="match status" value="1"/>
</dbReference>
<dbReference type="AlphaFoldDB" id="A0AA46TTY3"/>
<feature type="domain" description="GIY-YIG" evidence="1">
    <location>
        <begin position="43"/>
        <end position="119"/>
    </location>
</feature>
<dbReference type="InterPro" id="IPR000305">
    <property type="entry name" value="GIY-YIG_endonuc"/>
</dbReference>
<evidence type="ECO:0000259" key="1">
    <source>
        <dbReference type="PROSITE" id="PS50164"/>
    </source>
</evidence>
<dbReference type="Proteomes" id="UP001164042">
    <property type="component" value="Chromosome"/>
</dbReference>
<evidence type="ECO:0000313" key="2">
    <source>
        <dbReference type="EMBL" id="UYT09475.1"/>
    </source>
</evidence>
<proteinExistence type="predicted"/>
<dbReference type="RefSeq" id="WP_046401273.1">
    <property type="nucleotide sequence ID" value="NZ_CP109635.1"/>
</dbReference>
<dbReference type="CDD" id="cd10447">
    <property type="entry name" value="GIY-YIG_unchar_2"/>
    <property type="match status" value="1"/>
</dbReference>
<gene>
    <name evidence="2" type="ORF">OF801_05695</name>
</gene>